<evidence type="ECO:0000256" key="3">
    <source>
        <dbReference type="ARBA" id="ARBA00022989"/>
    </source>
</evidence>
<dbReference type="AlphaFoldDB" id="A0A0B2Q2X6"/>
<accession>A0A0B2Q2X6</accession>
<name>A0A0B2Q2X6_GLYSO</name>
<sequence length="270" mass="31012">MVRVLRSCIQSILKLVNSVIGMAGLAMILYSAWMIRVWQRKMGELPFGHDSDYPPPWFIYMFLGLGVAFCVITCLGHVAAETANGCCLYLYMVFVVLLIMLEAAVTVDVFVNQDWEKDFPKDPSGSFDQFKNFIRSNYEMCKWVGLSLVSVQGLSLLLAMILKALGPHQYYDSDDEYAPDRVPLLRNAPPHYVVVDPGYVHGIDAWRRQGKKNWNSLIDHNFLIRVILDFHCHLFSLVCFKYLLSCIRLSVKWFEEASRLVDCTLMYTII</sequence>
<feature type="transmembrane region" description="Helical" evidence="5">
    <location>
        <begin position="88"/>
        <end position="111"/>
    </location>
</feature>
<keyword evidence="2 5" id="KW-0812">Transmembrane</keyword>
<dbReference type="InterPro" id="IPR018499">
    <property type="entry name" value="Tetraspanin/Peripherin"/>
</dbReference>
<feature type="transmembrane region" description="Helical" evidence="5">
    <location>
        <begin position="143"/>
        <end position="162"/>
    </location>
</feature>
<evidence type="ECO:0000256" key="1">
    <source>
        <dbReference type="ARBA" id="ARBA00004141"/>
    </source>
</evidence>
<feature type="transmembrane region" description="Helical" evidence="5">
    <location>
        <begin position="57"/>
        <end position="76"/>
    </location>
</feature>
<proteinExistence type="predicted"/>
<evidence type="ECO:0000256" key="2">
    <source>
        <dbReference type="ARBA" id="ARBA00022692"/>
    </source>
</evidence>
<gene>
    <name evidence="6" type="ORF">glysoja_050252</name>
</gene>
<dbReference type="EMBL" id="KN660720">
    <property type="protein sequence ID" value="KHN15670.1"/>
    <property type="molecule type" value="Genomic_DNA"/>
</dbReference>
<keyword evidence="3 5" id="KW-1133">Transmembrane helix</keyword>
<evidence type="ECO:0000256" key="5">
    <source>
        <dbReference type="SAM" id="Phobius"/>
    </source>
</evidence>
<evidence type="ECO:0000256" key="4">
    <source>
        <dbReference type="ARBA" id="ARBA00023136"/>
    </source>
</evidence>
<feature type="transmembrane region" description="Helical" evidence="5">
    <location>
        <begin position="12"/>
        <end position="37"/>
    </location>
</feature>
<reference evidence="6" key="1">
    <citation type="submission" date="2014-07" db="EMBL/GenBank/DDBJ databases">
        <title>Identification of a novel salt tolerance gene in wild soybean by whole-genome sequencing.</title>
        <authorList>
            <person name="Lam H.-M."/>
            <person name="Qi X."/>
            <person name="Li M.-W."/>
            <person name="Liu X."/>
            <person name="Xie M."/>
            <person name="Ni M."/>
            <person name="Xu X."/>
        </authorList>
    </citation>
    <scope>NUCLEOTIDE SEQUENCE [LARGE SCALE GENOMIC DNA]</scope>
    <source>
        <tissue evidence="6">Root</tissue>
    </source>
</reference>
<dbReference type="Proteomes" id="UP000053555">
    <property type="component" value="Unassembled WGS sequence"/>
</dbReference>
<comment type="subcellular location">
    <subcellularLocation>
        <location evidence="1">Membrane</location>
        <topology evidence="1">Multi-pass membrane protein</topology>
    </subcellularLocation>
</comment>
<protein>
    <recommendedName>
        <fullName evidence="7">Tetraspanin-19</fullName>
    </recommendedName>
</protein>
<evidence type="ECO:0000313" key="6">
    <source>
        <dbReference type="EMBL" id="KHN15670.1"/>
    </source>
</evidence>
<dbReference type="GO" id="GO:0016020">
    <property type="term" value="C:membrane"/>
    <property type="evidence" value="ECO:0007669"/>
    <property type="project" value="UniProtKB-SubCell"/>
</dbReference>
<keyword evidence="4 5" id="KW-0472">Membrane</keyword>
<dbReference type="Pfam" id="PF00335">
    <property type="entry name" value="Tetraspanin"/>
    <property type="match status" value="1"/>
</dbReference>
<organism evidence="6">
    <name type="scientific">Glycine soja</name>
    <name type="common">Wild soybean</name>
    <dbReference type="NCBI Taxonomy" id="3848"/>
    <lineage>
        <taxon>Eukaryota</taxon>
        <taxon>Viridiplantae</taxon>
        <taxon>Streptophyta</taxon>
        <taxon>Embryophyta</taxon>
        <taxon>Tracheophyta</taxon>
        <taxon>Spermatophyta</taxon>
        <taxon>Magnoliopsida</taxon>
        <taxon>eudicotyledons</taxon>
        <taxon>Gunneridae</taxon>
        <taxon>Pentapetalae</taxon>
        <taxon>rosids</taxon>
        <taxon>fabids</taxon>
        <taxon>Fabales</taxon>
        <taxon>Fabaceae</taxon>
        <taxon>Papilionoideae</taxon>
        <taxon>50 kb inversion clade</taxon>
        <taxon>NPAAA clade</taxon>
        <taxon>indigoferoid/millettioid clade</taxon>
        <taxon>Phaseoleae</taxon>
        <taxon>Glycine</taxon>
        <taxon>Glycine subgen. Soja</taxon>
    </lineage>
</organism>
<evidence type="ECO:0008006" key="7">
    <source>
        <dbReference type="Google" id="ProtNLM"/>
    </source>
</evidence>